<evidence type="ECO:0000259" key="2">
    <source>
        <dbReference type="Pfam" id="PF00171"/>
    </source>
</evidence>
<protein>
    <recommendedName>
        <fullName evidence="2">Aldehyde dehydrogenase domain-containing protein</fullName>
    </recommendedName>
</protein>
<gene>
    <name evidence="3" type="ORF">LSH36_1567g00014</name>
</gene>
<dbReference type="InterPro" id="IPR015590">
    <property type="entry name" value="Aldehyde_DH_dom"/>
</dbReference>
<dbReference type="InterPro" id="IPR016162">
    <property type="entry name" value="Ald_DH_N"/>
</dbReference>
<name>A0AAD9IT69_9ANNE</name>
<dbReference type="GO" id="GO:0016620">
    <property type="term" value="F:oxidoreductase activity, acting on the aldehyde or oxo group of donors, NAD or NADP as acceptor"/>
    <property type="evidence" value="ECO:0007669"/>
    <property type="project" value="InterPro"/>
</dbReference>
<comment type="similarity">
    <text evidence="1">Belongs to the aldehyde dehydrogenase family.</text>
</comment>
<dbReference type="Pfam" id="PF00171">
    <property type="entry name" value="Aldedh"/>
    <property type="match status" value="1"/>
</dbReference>
<dbReference type="Gene3D" id="3.40.309.10">
    <property type="entry name" value="Aldehyde Dehydrogenase, Chain A, domain 2"/>
    <property type="match status" value="1"/>
</dbReference>
<dbReference type="Proteomes" id="UP001208570">
    <property type="component" value="Unassembled WGS sequence"/>
</dbReference>
<dbReference type="SUPFAM" id="SSF53720">
    <property type="entry name" value="ALDH-like"/>
    <property type="match status" value="1"/>
</dbReference>
<keyword evidence="4" id="KW-1185">Reference proteome</keyword>
<dbReference type="EMBL" id="JAODUP010001566">
    <property type="protein sequence ID" value="KAK2139903.1"/>
    <property type="molecule type" value="Genomic_DNA"/>
</dbReference>
<evidence type="ECO:0000256" key="1">
    <source>
        <dbReference type="ARBA" id="ARBA00009986"/>
    </source>
</evidence>
<dbReference type="AlphaFoldDB" id="A0AAD9IT69"/>
<dbReference type="InterPro" id="IPR016161">
    <property type="entry name" value="Ald_DH/histidinol_DH"/>
</dbReference>
<feature type="non-terminal residue" evidence="3">
    <location>
        <position position="156"/>
    </location>
</feature>
<dbReference type="FunFam" id="3.40.605.10:FF:000026">
    <property type="entry name" value="Aldehyde dehydrogenase, putative"/>
    <property type="match status" value="1"/>
</dbReference>
<accession>A0AAD9IT69</accession>
<dbReference type="FunFam" id="3.40.309.10:FF:000001">
    <property type="entry name" value="Mitochondrial aldehyde dehydrogenase 2"/>
    <property type="match status" value="1"/>
</dbReference>
<evidence type="ECO:0000313" key="3">
    <source>
        <dbReference type="EMBL" id="KAK2139903.1"/>
    </source>
</evidence>
<dbReference type="PANTHER" id="PTHR11699">
    <property type="entry name" value="ALDEHYDE DEHYDROGENASE-RELATED"/>
    <property type="match status" value="1"/>
</dbReference>
<dbReference type="Gene3D" id="3.40.605.10">
    <property type="entry name" value="Aldehyde Dehydrogenase, Chain A, domain 1"/>
    <property type="match status" value="1"/>
</dbReference>
<reference evidence="3" key="1">
    <citation type="journal article" date="2023" name="Mol. Biol. Evol.">
        <title>Third-Generation Sequencing Reveals the Adaptive Role of the Epigenome in Three Deep-Sea Polychaetes.</title>
        <authorList>
            <person name="Perez M."/>
            <person name="Aroh O."/>
            <person name="Sun Y."/>
            <person name="Lan Y."/>
            <person name="Juniper S.K."/>
            <person name="Young C.R."/>
            <person name="Angers B."/>
            <person name="Qian P.Y."/>
        </authorList>
    </citation>
    <scope>NUCLEOTIDE SEQUENCE</scope>
    <source>
        <strain evidence="3">P08H-3</strain>
    </source>
</reference>
<sequence>IDEDQFNKILALIESGKKEGAKLCTGGERLGDQGYFIKPTVFADVKDHMRIAKEEIFGPVMQILKFSDLDEVIHRANETEYGLGAGIMTQNLDKANYLSQGIRAGSVWINCYDNFDAAAPFGGYKMSGNGREKGEYALEAYTEVKSIITKVMQKNS</sequence>
<evidence type="ECO:0000313" key="4">
    <source>
        <dbReference type="Proteomes" id="UP001208570"/>
    </source>
</evidence>
<dbReference type="InterPro" id="IPR016163">
    <property type="entry name" value="Ald_DH_C"/>
</dbReference>
<comment type="caution">
    <text evidence="3">The sequence shown here is derived from an EMBL/GenBank/DDBJ whole genome shotgun (WGS) entry which is preliminary data.</text>
</comment>
<feature type="domain" description="Aldehyde dehydrogenase" evidence="2">
    <location>
        <begin position="1"/>
        <end position="147"/>
    </location>
</feature>
<organism evidence="3 4">
    <name type="scientific">Paralvinella palmiformis</name>
    <dbReference type="NCBI Taxonomy" id="53620"/>
    <lineage>
        <taxon>Eukaryota</taxon>
        <taxon>Metazoa</taxon>
        <taxon>Spiralia</taxon>
        <taxon>Lophotrochozoa</taxon>
        <taxon>Annelida</taxon>
        <taxon>Polychaeta</taxon>
        <taxon>Sedentaria</taxon>
        <taxon>Canalipalpata</taxon>
        <taxon>Terebellida</taxon>
        <taxon>Terebelliformia</taxon>
        <taxon>Alvinellidae</taxon>
        <taxon>Paralvinella</taxon>
    </lineage>
</organism>
<proteinExistence type="inferred from homology"/>